<dbReference type="PANTHER" id="PTHR10903:SF73">
    <property type="entry name" value="GTPASE IMAP FAMILY MEMBER 8"/>
    <property type="match status" value="1"/>
</dbReference>
<evidence type="ECO:0000313" key="7">
    <source>
        <dbReference type="RefSeq" id="XP_060051726.1"/>
    </source>
</evidence>
<dbReference type="GeneID" id="132539813"/>
<keyword evidence="3" id="KW-0342">GTP-binding</keyword>
<dbReference type="Pfam" id="PF04548">
    <property type="entry name" value="AIG1"/>
    <property type="match status" value="1"/>
</dbReference>
<dbReference type="InterPro" id="IPR045058">
    <property type="entry name" value="GIMA/IAN/Toc"/>
</dbReference>
<evidence type="ECO:0000313" key="6">
    <source>
        <dbReference type="Proteomes" id="UP001652624"/>
    </source>
</evidence>
<keyword evidence="6" id="KW-1185">Reference proteome</keyword>
<name>A0ABM3XSD9_ERIEU</name>
<evidence type="ECO:0000256" key="3">
    <source>
        <dbReference type="ARBA" id="ARBA00023134"/>
    </source>
</evidence>
<evidence type="ECO:0000259" key="5">
    <source>
        <dbReference type="PROSITE" id="PS51720"/>
    </source>
</evidence>
<accession>A0ABM3XSD9</accession>
<comment type="similarity">
    <text evidence="1">Belongs to the TRAFAC class TrmE-Era-EngA-EngB-Septin-like GTPase superfamily. AIG1/Toc34/Toc159-like paraseptin GTPase family. IAN subfamily.</text>
</comment>
<protein>
    <submittedName>
        <fullName evidence="7">GTPase IMAP family member 8-like</fullName>
    </submittedName>
</protein>
<dbReference type="Proteomes" id="UP001652624">
    <property type="component" value="Chromosome 8"/>
</dbReference>
<dbReference type="RefSeq" id="XP_060051726.1">
    <property type="nucleotide sequence ID" value="XM_060195743.1"/>
</dbReference>
<dbReference type="InterPro" id="IPR027417">
    <property type="entry name" value="P-loop_NTPase"/>
</dbReference>
<feature type="domain" description="AIG1-type G" evidence="5">
    <location>
        <begin position="35"/>
        <end position="235"/>
    </location>
</feature>
<proteinExistence type="inferred from homology"/>
<dbReference type="PANTHER" id="PTHR10903">
    <property type="entry name" value="GTPASE, IMAP FAMILY MEMBER-RELATED"/>
    <property type="match status" value="1"/>
</dbReference>
<dbReference type="CDD" id="cd01852">
    <property type="entry name" value="AIG1"/>
    <property type="match status" value="1"/>
</dbReference>
<evidence type="ECO:0000256" key="1">
    <source>
        <dbReference type="ARBA" id="ARBA00008535"/>
    </source>
</evidence>
<organism evidence="6 7">
    <name type="scientific">Erinaceus europaeus</name>
    <name type="common">Western European hedgehog</name>
    <dbReference type="NCBI Taxonomy" id="9365"/>
    <lineage>
        <taxon>Eukaryota</taxon>
        <taxon>Metazoa</taxon>
        <taxon>Chordata</taxon>
        <taxon>Craniata</taxon>
        <taxon>Vertebrata</taxon>
        <taxon>Euteleostomi</taxon>
        <taxon>Mammalia</taxon>
        <taxon>Eutheria</taxon>
        <taxon>Laurasiatheria</taxon>
        <taxon>Eulipotyphla</taxon>
        <taxon>Erinaceidae</taxon>
        <taxon>Erinaceinae</taxon>
        <taxon>Erinaceus</taxon>
    </lineage>
</organism>
<dbReference type="InterPro" id="IPR006703">
    <property type="entry name" value="G_AIG1"/>
</dbReference>
<reference evidence="7" key="1">
    <citation type="submission" date="2025-08" db="UniProtKB">
        <authorList>
            <consortium name="RefSeq"/>
        </authorList>
    </citation>
    <scope>IDENTIFICATION</scope>
</reference>
<feature type="region of interest" description="Disordered" evidence="4">
    <location>
        <begin position="1"/>
        <end position="32"/>
    </location>
</feature>
<sequence length="251" mass="27488">METSGDPRSVTAQRTKSRSSQVSEENSLPESDGSLSELRLLLLGKRGSGKSATGNTILGNREFTSKFSEQPVTTQCETASTTRGQSKVVVIDTPALFSSQLRAEDRCRYLDHCLQLCVPSIHALLLVIPIGHFKAEDTDAIKGILETFGDESRKLTLIVFTRKDELGGDTLQDYIEDDPSLKESVQTYGGRYCAFNNKAGAEEREAQVRELLDKVQHLVRENGGPHRLQLRHGAGGLQAFALPQLSVVSLS</sequence>
<evidence type="ECO:0000256" key="2">
    <source>
        <dbReference type="ARBA" id="ARBA00022741"/>
    </source>
</evidence>
<feature type="compositionally biased region" description="Polar residues" evidence="4">
    <location>
        <begin position="10"/>
        <end position="29"/>
    </location>
</feature>
<evidence type="ECO:0000256" key="4">
    <source>
        <dbReference type="SAM" id="MobiDB-lite"/>
    </source>
</evidence>
<dbReference type="Gene3D" id="3.40.50.300">
    <property type="entry name" value="P-loop containing nucleotide triphosphate hydrolases"/>
    <property type="match status" value="1"/>
</dbReference>
<gene>
    <name evidence="7" type="primary">LOC132539813</name>
</gene>
<keyword evidence="2" id="KW-0547">Nucleotide-binding</keyword>
<dbReference type="SUPFAM" id="SSF52540">
    <property type="entry name" value="P-loop containing nucleoside triphosphate hydrolases"/>
    <property type="match status" value="1"/>
</dbReference>
<dbReference type="PROSITE" id="PS51720">
    <property type="entry name" value="G_AIG1"/>
    <property type="match status" value="1"/>
</dbReference>